<accession>A0AAE1PDI3</accession>
<comment type="caution">
    <text evidence="1">The sequence shown here is derived from an EMBL/GenBank/DDBJ whole genome shotgun (WGS) entry which is preliminary data.</text>
</comment>
<evidence type="ECO:0000313" key="2">
    <source>
        <dbReference type="Proteomes" id="UP001292094"/>
    </source>
</evidence>
<proteinExistence type="predicted"/>
<keyword evidence="2" id="KW-1185">Reference proteome</keyword>
<organism evidence="1 2">
    <name type="scientific">Petrolisthes manimaculis</name>
    <dbReference type="NCBI Taxonomy" id="1843537"/>
    <lineage>
        <taxon>Eukaryota</taxon>
        <taxon>Metazoa</taxon>
        <taxon>Ecdysozoa</taxon>
        <taxon>Arthropoda</taxon>
        <taxon>Crustacea</taxon>
        <taxon>Multicrustacea</taxon>
        <taxon>Malacostraca</taxon>
        <taxon>Eumalacostraca</taxon>
        <taxon>Eucarida</taxon>
        <taxon>Decapoda</taxon>
        <taxon>Pleocyemata</taxon>
        <taxon>Anomura</taxon>
        <taxon>Galatheoidea</taxon>
        <taxon>Porcellanidae</taxon>
        <taxon>Petrolisthes</taxon>
    </lineage>
</organism>
<protein>
    <submittedName>
        <fullName evidence="1">Uncharacterized protein</fullName>
    </submittedName>
</protein>
<reference evidence="1" key="1">
    <citation type="submission" date="2023-11" db="EMBL/GenBank/DDBJ databases">
        <title>Genome assemblies of two species of porcelain crab, Petrolisthes cinctipes and Petrolisthes manimaculis (Anomura: Porcellanidae).</title>
        <authorList>
            <person name="Angst P."/>
        </authorList>
    </citation>
    <scope>NUCLEOTIDE SEQUENCE</scope>
    <source>
        <strain evidence="1">PB745_02</strain>
        <tissue evidence="1">Gill</tissue>
    </source>
</reference>
<dbReference type="AlphaFoldDB" id="A0AAE1PDI3"/>
<dbReference type="EMBL" id="JAWZYT010002180">
    <property type="protein sequence ID" value="KAK4306098.1"/>
    <property type="molecule type" value="Genomic_DNA"/>
</dbReference>
<evidence type="ECO:0000313" key="1">
    <source>
        <dbReference type="EMBL" id="KAK4306098.1"/>
    </source>
</evidence>
<name>A0AAE1PDI3_9EUCA</name>
<dbReference type="Proteomes" id="UP001292094">
    <property type="component" value="Unassembled WGS sequence"/>
</dbReference>
<sequence>MTQQEFRYSSAITNTEGILAKDKTPSHMSSTLQTSYADNRSDCICPRVSQRGLLLTIHLRIQPEEIISSLSASTLRCHPGGPPTGRQIYATAEWTLTHTPHHKSIAI</sequence>
<gene>
    <name evidence="1" type="ORF">Pmani_022048</name>
</gene>